<dbReference type="PANTHER" id="PTHR10357">
    <property type="entry name" value="ALPHA-AMYLASE FAMILY MEMBER"/>
    <property type="match status" value="1"/>
</dbReference>
<dbReference type="CDD" id="cd11348">
    <property type="entry name" value="AmyAc_2"/>
    <property type="match status" value="1"/>
</dbReference>
<proteinExistence type="inferred from homology"/>
<dbReference type="AlphaFoldDB" id="A0A1H9D7T1"/>
<dbReference type="SUPFAM" id="SSF51445">
    <property type="entry name" value="(Trans)glycosidases"/>
    <property type="match status" value="1"/>
</dbReference>
<organism evidence="3 4">
    <name type="scientific">Treponema bryantii</name>
    <dbReference type="NCBI Taxonomy" id="163"/>
    <lineage>
        <taxon>Bacteria</taxon>
        <taxon>Pseudomonadati</taxon>
        <taxon>Spirochaetota</taxon>
        <taxon>Spirochaetia</taxon>
        <taxon>Spirochaetales</taxon>
        <taxon>Treponemataceae</taxon>
        <taxon>Treponema</taxon>
    </lineage>
</organism>
<protein>
    <submittedName>
        <fullName evidence="3">Maltose alpha-D-glucosyltransferase/ alpha-amylase</fullName>
    </submittedName>
</protein>
<keyword evidence="4" id="KW-1185">Reference proteome</keyword>
<comment type="similarity">
    <text evidence="1">Belongs to the glycosyl hydrolase 13 family.</text>
</comment>
<dbReference type="RefSeq" id="WP_074641676.1">
    <property type="nucleotide sequence ID" value="NZ_FOFU01000002.1"/>
</dbReference>
<dbReference type="GO" id="GO:0004556">
    <property type="term" value="F:alpha-amylase activity"/>
    <property type="evidence" value="ECO:0007669"/>
    <property type="project" value="TreeGrafter"/>
</dbReference>
<keyword evidence="3" id="KW-0808">Transferase</keyword>
<dbReference type="OrthoDB" id="9805159at2"/>
<gene>
    <name evidence="3" type="ORF">SAMN04487977_102471</name>
</gene>
<dbReference type="Gene3D" id="3.90.400.10">
    <property type="entry name" value="Oligo-1,6-glucosidase, Domain 2"/>
    <property type="match status" value="1"/>
</dbReference>
<dbReference type="InterPro" id="IPR045857">
    <property type="entry name" value="O16G_dom_2"/>
</dbReference>
<evidence type="ECO:0000313" key="3">
    <source>
        <dbReference type="EMBL" id="SEQ09525.1"/>
    </source>
</evidence>
<dbReference type="PANTHER" id="PTHR10357:SF179">
    <property type="entry name" value="NEUTRAL AND BASIC AMINO ACID TRANSPORT PROTEIN RBAT"/>
    <property type="match status" value="1"/>
</dbReference>
<dbReference type="InterPro" id="IPR017853">
    <property type="entry name" value="GH"/>
</dbReference>
<evidence type="ECO:0000256" key="1">
    <source>
        <dbReference type="ARBA" id="ARBA00008061"/>
    </source>
</evidence>
<dbReference type="GO" id="GO:0009313">
    <property type="term" value="P:oligosaccharide catabolic process"/>
    <property type="evidence" value="ECO:0007669"/>
    <property type="project" value="TreeGrafter"/>
</dbReference>
<name>A0A1H9D7T1_9SPIR</name>
<dbReference type="InterPro" id="IPR006047">
    <property type="entry name" value="GH13_cat_dom"/>
</dbReference>
<accession>A0A1H9D7T1</accession>
<dbReference type="Gene3D" id="3.20.20.80">
    <property type="entry name" value="Glycosidases"/>
    <property type="match status" value="1"/>
</dbReference>
<dbReference type="GO" id="GO:0016740">
    <property type="term" value="F:transferase activity"/>
    <property type="evidence" value="ECO:0007669"/>
    <property type="project" value="UniProtKB-KW"/>
</dbReference>
<dbReference type="EMBL" id="FOFU01000002">
    <property type="protein sequence ID" value="SEQ09525.1"/>
    <property type="molecule type" value="Genomic_DNA"/>
</dbReference>
<dbReference type="Proteomes" id="UP000182360">
    <property type="component" value="Unassembled WGS sequence"/>
</dbReference>
<feature type="domain" description="Glycosyl hydrolase family 13 catalytic" evidence="2">
    <location>
        <begin position="15"/>
        <end position="376"/>
    </location>
</feature>
<dbReference type="Pfam" id="PF00128">
    <property type="entry name" value="Alpha-amylase"/>
    <property type="match status" value="1"/>
</dbReference>
<evidence type="ECO:0000259" key="2">
    <source>
        <dbReference type="SMART" id="SM00642"/>
    </source>
</evidence>
<sequence length="512" mass="57929">MTKQPEWLNTAVFYEIYPQSFMDSNGDGIGDFNGIISKLDYIKELGCTAIWMNPCFDSPFGDAGYDVSDYKKVAPRYGTNADLKKLFKEAHKRNMHVLLDLVPGHTSVEHKWFKESMKAQKNEFTDRYIWTDSIWKEPSGYGSLRGISDRDGSCVVNFFSHQPALNYGFYKPSESWQQSFDDPGPQATLEAMKDVMRFWLNLGADGFRVDMAGSLVKNDEDGKGTIRLWKNVRAFLDKEFPSAAMVSEWGEPDKSLQGGFHMDFLLHFGPSHYNDLFRCREPYFSSRGKGDVKEFVKKYLENYEKSERKGLICIPSGNHDMDRLARSLNPQEMKIAFAFLLTMPGAPFIYYGDEIGMRYVEGLVSKEGGYGRTGARSPMQWDSSKNAGFSSAEKKKLYIPQDPAPDRPTVKQQMADKSSLWHEVNALISLRMQTPALQNLGEIDFIETGYPLVYKRTAVDGKACMVIINPSQKKCEVKMKEGQVLHITGKGAEYKNGCYKVEGGTAVIINLA</sequence>
<evidence type="ECO:0000313" key="4">
    <source>
        <dbReference type="Proteomes" id="UP000182360"/>
    </source>
</evidence>
<reference evidence="3 4" key="1">
    <citation type="submission" date="2016-10" db="EMBL/GenBank/DDBJ databases">
        <authorList>
            <person name="de Groot N.N."/>
        </authorList>
    </citation>
    <scope>NUCLEOTIDE SEQUENCE [LARGE SCALE GENOMIC DNA]</scope>
    <source>
        <strain evidence="3 4">B25</strain>
    </source>
</reference>
<dbReference type="SMART" id="SM00642">
    <property type="entry name" value="Aamy"/>
    <property type="match status" value="1"/>
</dbReference>